<evidence type="ECO:0000313" key="4">
    <source>
        <dbReference type="Proteomes" id="UP000001194"/>
    </source>
</evidence>
<dbReference type="AlphaFoldDB" id="B0DRG0"/>
<dbReference type="EMBL" id="DS547128">
    <property type="protein sequence ID" value="EDR02776.1"/>
    <property type="molecule type" value="Genomic_DNA"/>
</dbReference>
<feature type="signal peptide" evidence="2">
    <location>
        <begin position="1"/>
        <end position="26"/>
    </location>
</feature>
<protein>
    <submittedName>
        <fullName evidence="3">Predicted protein</fullName>
    </submittedName>
</protein>
<evidence type="ECO:0000256" key="2">
    <source>
        <dbReference type="SAM" id="SignalP"/>
    </source>
</evidence>
<dbReference type="HOGENOM" id="CLU_369649_0_0_1"/>
<gene>
    <name evidence="3" type="ORF">LACBIDRAFT_308024</name>
</gene>
<dbReference type="RefSeq" id="XP_001886486.1">
    <property type="nucleotide sequence ID" value="XM_001886451.1"/>
</dbReference>
<reference evidence="3 4" key="1">
    <citation type="journal article" date="2008" name="Nature">
        <title>The genome of Laccaria bicolor provides insights into mycorrhizal symbiosis.</title>
        <authorList>
            <person name="Martin F."/>
            <person name="Aerts A."/>
            <person name="Ahren D."/>
            <person name="Brun A."/>
            <person name="Danchin E.G.J."/>
            <person name="Duchaussoy F."/>
            <person name="Gibon J."/>
            <person name="Kohler A."/>
            <person name="Lindquist E."/>
            <person name="Pereda V."/>
            <person name="Salamov A."/>
            <person name="Shapiro H.J."/>
            <person name="Wuyts J."/>
            <person name="Blaudez D."/>
            <person name="Buee M."/>
            <person name="Brokstein P."/>
            <person name="Canbaeck B."/>
            <person name="Cohen D."/>
            <person name="Courty P.E."/>
            <person name="Coutinho P.M."/>
            <person name="Delaruelle C."/>
            <person name="Detter J.C."/>
            <person name="Deveau A."/>
            <person name="DiFazio S."/>
            <person name="Duplessis S."/>
            <person name="Fraissinet-Tachet L."/>
            <person name="Lucic E."/>
            <person name="Frey-Klett P."/>
            <person name="Fourrey C."/>
            <person name="Feussner I."/>
            <person name="Gay G."/>
            <person name="Grimwood J."/>
            <person name="Hoegger P.J."/>
            <person name="Jain P."/>
            <person name="Kilaru S."/>
            <person name="Labbe J."/>
            <person name="Lin Y.C."/>
            <person name="Legue V."/>
            <person name="Le Tacon F."/>
            <person name="Marmeisse R."/>
            <person name="Melayah D."/>
            <person name="Montanini B."/>
            <person name="Muratet M."/>
            <person name="Nehls U."/>
            <person name="Niculita-Hirzel H."/>
            <person name="Oudot-Le Secq M.P."/>
            <person name="Peter M."/>
            <person name="Quesneville H."/>
            <person name="Rajashekar B."/>
            <person name="Reich M."/>
            <person name="Rouhier N."/>
            <person name="Schmutz J."/>
            <person name="Yin T."/>
            <person name="Chalot M."/>
            <person name="Henrissat B."/>
            <person name="Kuees U."/>
            <person name="Lucas S."/>
            <person name="Van de Peer Y."/>
            <person name="Podila G.K."/>
            <person name="Polle A."/>
            <person name="Pukkila P.J."/>
            <person name="Richardson P.M."/>
            <person name="Rouze P."/>
            <person name="Sanders I.R."/>
            <person name="Stajich J.E."/>
            <person name="Tunlid A."/>
            <person name="Tuskan G."/>
            <person name="Grigoriev I.V."/>
        </authorList>
    </citation>
    <scope>NUCLEOTIDE SEQUENCE [LARGE SCALE GENOMIC DNA]</scope>
    <source>
        <strain evidence="4">S238N-H82 / ATCC MYA-4686</strain>
    </source>
</reference>
<dbReference type="Proteomes" id="UP000001194">
    <property type="component" value="Unassembled WGS sequence"/>
</dbReference>
<dbReference type="KEGG" id="lbc:LACBIDRAFT_308024"/>
<proteinExistence type="predicted"/>
<evidence type="ECO:0000256" key="1">
    <source>
        <dbReference type="SAM" id="MobiDB-lite"/>
    </source>
</evidence>
<organism evidence="4">
    <name type="scientific">Laccaria bicolor (strain S238N-H82 / ATCC MYA-4686)</name>
    <name type="common">Bicoloured deceiver</name>
    <name type="synonym">Laccaria laccata var. bicolor</name>
    <dbReference type="NCBI Taxonomy" id="486041"/>
    <lineage>
        <taxon>Eukaryota</taxon>
        <taxon>Fungi</taxon>
        <taxon>Dikarya</taxon>
        <taxon>Basidiomycota</taxon>
        <taxon>Agaricomycotina</taxon>
        <taxon>Agaricomycetes</taxon>
        <taxon>Agaricomycetidae</taxon>
        <taxon>Agaricales</taxon>
        <taxon>Agaricineae</taxon>
        <taxon>Hydnangiaceae</taxon>
        <taxon>Laccaria</taxon>
    </lineage>
</organism>
<feature type="chain" id="PRO_5002749421" evidence="2">
    <location>
        <begin position="27"/>
        <end position="681"/>
    </location>
</feature>
<evidence type="ECO:0000313" key="3">
    <source>
        <dbReference type="EMBL" id="EDR02776.1"/>
    </source>
</evidence>
<dbReference type="GeneID" id="6082216"/>
<accession>B0DRG0</accession>
<feature type="region of interest" description="Disordered" evidence="1">
    <location>
        <begin position="536"/>
        <end position="577"/>
    </location>
</feature>
<keyword evidence="4" id="KW-1185">Reference proteome</keyword>
<keyword evidence="2" id="KW-0732">Signal</keyword>
<sequence length="681" mass="75481">MSISIISLPLPLILLVHLHILEYPHANKPEYDHNVFNPRVRGLRDRTKLMEDVCYFLVGKLEGGRDGAKTILPMYPCLQPSETVAFRTSLSKYFETLRHHSLYPSLKTSLGASGGKVKAKEWITEAESLATDWWWRDVVVRKSLLEECSGEKFERLLLSVSTHVLLRGSSTIPPERMSAVFRSQPSIYTDILAKCQSSRHLWLRNASLFMRRQSDLKSLRHNLNSHAGEVTSRYDSLTTQKLVSLSESKFNDLANSSWSGEEGRQVFHAFIEMAGLKLMTPCTQLSSDSIQMTSLSKTDRVTPPPPLPIAAAHHPSNLRKLRKPIFNNAKTKDAERTTQAQLILSDSLNAEKNMYITLAEALITVKKVSKSLAQQMAVLPSVEDLPGPKLDLWTPTIETRESFNLNTEPTVGLLSSFGLDISDPKGGIEDRMDDLRERVLPPYPPVPDMTAPRLLAADSQPNVPSTSVSVQSVGLFGSPPRGGLFTSTPPGSVKPPSAYLQSGKTSVRFSLARTRRPTLFQNVMNDEVDWIVHGTQDDSTEEPSSEMQTPKRKQPVNRIWTVGSAKPKSTAKKGTPRDSFPMAALLIEPAMSLPSLLTSSLLHGDEDGDLNAVTPTFARRDSAASWLGDDDGVDDEWDGDDPPSVTLRDILLHADTSQFDLLDAEGDEDSMLGDDVSFEWN</sequence>
<dbReference type="OrthoDB" id="5575722at2759"/>
<dbReference type="InParanoid" id="B0DRG0"/>
<name>B0DRG0_LACBS</name>